<gene>
    <name evidence="3" type="ORF">KUH32_12690</name>
</gene>
<feature type="domain" description="Gfo/Idh/MocA-like oxidoreductase N-terminal" evidence="1">
    <location>
        <begin position="5"/>
        <end position="118"/>
    </location>
</feature>
<dbReference type="EMBL" id="JAHRWL010000002">
    <property type="protein sequence ID" value="MBV2360636.1"/>
    <property type="molecule type" value="Genomic_DNA"/>
</dbReference>
<accession>A0ABS6N9E3</accession>
<evidence type="ECO:0000313" key="4">
    <source>
        <dbReference type="Proteomes" id="UP001166293"/>
    </source>
</evidence>
<reference evidence="3" key="1">
    <citation type="submission" date="2021-06" db="EMBL/GenBank/DDBJ databases">
        <title>Thalassococcus sp. CAU 1522 isolated from sea sand, Republic of Korea.</title>
        <authorList>
            <person name="Kim W."/>
        </authorList>
    </citation>
    <scope>NUCLEOTIDE SEQUENCE</scope>
    <source>
        <strain evidence="3">CAU 1522</strain>
    </source>
</reference>
<dbReference type="PANTHER" id="PTHR43708">
    <property type="entry name" value="CONSERVED EXPRESSED OXIDOREDUCTASE (EUROFUNG)"/>
    <property type="match status" value="1"/>
</dbReference>
<evidence type="ECO:0000313" key="3">
    <source>
        <dbReference type="EMBL" id="MBV2360636.1"/>
    </source>
</evidence>
<dbReference type="InterPro" id="IPR051317">
    <property type="entry name" value="Gfo/Idh/MocA_oxidoreduct"/>
</dbReference>
<organism evidence="3 4">
    <name type="scientific">Thalassococcus arenae</name>
    <dbReference type="NCBI Taxonomy" id="2851652"/>
    <lineage>
        <taxon>Bacteria</taxon>
        <taxon>Pseudomonadati</taxon>
        <taxon>Pseudomonadota</taxon>
        <taxon>Alphaproteobacteria</taxon>
        <taxon>Rhodobacterales</taxon>
        <taxon>Roseobacteraceae</taxon>
        <taxon>Thalassococcus</taxon>
    </lineage>
</organism>
<dbReference type="PANTHER" id="PTHR43708:SF8">
    <property type="entry name" value="OXIDOREDUCTASE"/>
    <property type="match status" value="1"/>
</dbReference>
<dbReference type="Pfam" id="PF01408">
    <property type="entry name" value="GFO_IDH_MocA"/>
    <property type="match status" value="1"/>
</dbReference>
<dbReference type="RefSeq" id="WP_217778916.1">
    <property type="nucleotide sequence ID" value="NZ_JAHRWL010000002.1"/>
</dbReference>
<name>A0ABS6N9E3_9RHOB</name>
<proteinExistence type="predicted"/>
<evidence type="ECO:0000259" key="2">
    <source>
        <dbReference type="Pfam" id="PF22725"/>
    </source>
</evidence>
<dbReference type="Proteomes" id="UP001166293">
    <property type="component" value="Unassembled WGS sequence"/>
</dbReference>
<dbReference type="InterPro" id="IPR000683">
    <property type="entry name" value="Gfo/Idh/MocA-like_OxRdtase_N"/>
</dbReference>
<comment type="caution">
    <text evidence="3">The sequence shown here is derived from an EMBL/GenBank/DDBJ whole genome shotgun (WGS) entry which is preliminary data.</text>
</comment>
<sequence length="346" mass="37463">MAGLRVITVGLGYFSRFHLDAWQRQDGADLVAVCDLDAERAASVAASRGVAGATDLAALVAEHKPDVVDIVAPPSAHAALIGQVLAPRRTVICQKPFCTSLAEAGAVIDAAAAAGTQIVIHENFRFQPWYRAVKAFLDGGKMGRVWQAHFALRPGDGRGPRAYLDRQPAFQKMERLLIHETAVHFIDLFRWLLGDIETVYTDLRRLNPVIAGEDDGLMILTHAGGARSVFDGNRLADHVAADPRHTMGEFTLEGEAGVLRLDGDGRLSFRAFGSDRFDRVPINDPVDRDAFGGGCVAALIAHVVAAIRQNARPENLAGDYLHVMRACDAAYRSARDARRVDLRAAA</sequence>
<evidence type="ECO:0000259" key="1">
    <source>
        <dbReference type="Pfam" id="PF01408"/>
    </source>
</evidence>
<protein>
    <submittedName>
        <fullName evidence="3">Gfo/Idh/MocA family oxidoreductase</fullName>
    </submittedName>
</protein>
<dbReference type="Pfam" id="PF22725">
    <property type="entry name" value="GFO_IDH_MocA_C3"/>
    <property type="match status" value="1"/>
</dbReference>
<keyword evidence="4" id="KW-1185">Reference proteome</keyword>
<feature type="domain" description="GFO/IDH/MocA-like oxidoreductase" evidence="2">
    <location>
        <begin position="130"/>
        <end position="257"/>
    </location>
</feature>
<dbReference type="InterPro" id="IPR055170">
    <property type="entry name" value="GFO_IDH_MocA-like_dom"/>
</dbReference>